<name>A0A4Q5LQT0_9BACT</name>
<dbReference type="Proteomes" id="UP000293162">
    <property type="component" value="Unassembled WGS sequence"/>
</dbReference>
<gene>
    <name evidence="2" type="ORF">EWM59_26445</name>
</gene>
<keyword evidence="1" id="KW-1133">Transmembrane helix</keyword>
<dbReference type="RefSeq" id="WP_130024230.1">
    <property type="nucleotide sequence ID" value="NZ_SEWF01000086.1"/>
</dbReference>
<organism evidence="2 3">
    <name type="scientific">Emticicia agri</name>
    <dbReference type="NCBI Taxonomy" id="2492393"/>
    <lineage>
        <taxon>Bacteria</taxon>
        <taxon>Pseudomonadati</taxon>
        <taxon>Bacteroidota</taxon>
        <taxon>Cytophagia</taxon>
        <taxon>Cytophagales</taxon>
        <taxon>Leadbetterellaceae</taxon>
        <taxon>Emticicia</taxon>
    </lineage>
</organism>
<keyword evidence="3" id="KW-1185">Reference proteome</keyword>
<dbReference type="EMBL" id="SEWF01000086">
    <property type="protein sequence ID" value="RYU91846.1"/>
    <property type="molecule type" value="Genomic_DNA"/>
</dbReference>
<reference evidence="2 3" key="1">
    <citation type="submission" date="2019-02" db="EMBL/GenBank/DDBJ databases">
        <title>Bacterial novel species Emticicia sp. 17J42-9 isolated from soil.</title>
        <authorList>
            <person name="Jung H.-Y."/>
        </authorList>
    </citation>
    <scope>NUCLEOTIDE SEQUENCE [LARGE SCALE GENOMIC DNA]</scope>
    <source>
        <strain evidence="2 3">17J42-9</strain>
    </source>
</reference>
<keyword evidence="1" id="KW-0812">Transmembrane</keyword>
<dbReference type="OrthoDB" id="9097160at2"/>
<evidence type="ECO:0000256" key="1">
    <source>
        <dbReference type="SAM" id="Phobius"/>
    </source>
</evidence>
<evidence type="ECO:0000313" key="3">
    <source>
        <dbReference type="Proteomes" id="UP000293162"/>
    </source>
</evidence>
<evidence type="ECO:0000313" key="2">
    <source>
        <dbReference type="EMBL" id="RYU91846.1"/>
    </source>
</evidence>
<dbReference type="PANTHER" id="PTHR34821:SF2">
    <property type="entry name" value="INNER MEMBRANE PROTEIN YDCZ"/>
    <property type="match status" value="1"/>
</dbReference>
<feature type="transmembrane region" description="Helical" evidence="1">
    <location>
        <begin position="128"/>
        <end position="145"/>
    </location>
</feature>
<comment type="caution">
    <text evidence="2">The sequence shown here is derived from an EMBL/GenBank/DDBJ whole genome shotgun (WGS) entry which is preliminary data.</text>
</comment>
<dbReference type="GO" id="GO:0005886">
    <property type="term" value="C:plasma membrane"/>
    <property type="evidence" value="ECO:0007669"/>
    <property type="project" value="TreeGrafter"/>
</dbReference>
<proteinExistence type="predicted"/>
<dbReference type="InterPro" id="IPR006750">
    <property type="entry name" value="YdcZ"/>
</dbReference>
<sequence length="147" mass="15988">MNIIFYFFAILCGVANSIQSGVNAELRKSIQNPIYSAIISFCIGLITLILITPFFREPIPSLATLKSVAWWKWTGGLLGAFFVTTVILSIQKIGSANMLALIVAGQLLTAMTLDHFGLLGFKVHPISLMRIIGGVVTVIGVYMIVKN</sequence>
<accession>A0A4Q5LQT0</accession>
<feature type="transmembrane region" description="Helical" evidence="1">
    <location>
        <begin position="96"/>
        <end position="116"/>
    </location>
</feature>
<keyword evidence="1" id="KW-0472">Membrane</keyword>
<dbReference type="Pfam" id="PF04657">
    <property type="entry name" value="DMT_YdcZ"/>
    <property type="match status" value="1"/>
</dbReference>
<dbReference type="PANTHER" id="PTHR34821">
    <property type="entry name" value="INNER MEMBRANE PROTEIN YDCZ"/>
    <property type="match status" value="1"/>
</dbReference>
<feature type="transmembrane region" description="Helical" evidence="1">
    <location>
        <begin position="68"/>
        <end position="90"/>
    </location>
</feature>
<dbReference type="AlphaFoldDB" id="A0A4Q5LQT0"/>
<protein>
    <submittedName>
        <fullName evidence="2">DMT family transporter</fullName>
    </submittedName>
</protein>
<feature type="transmembrane region" description="Helical" evidence="1">
    <location>
        <begin position="34"/>
        <end position="56"/>
    </location>
</feature>